<evidence type="ECO:0000313" key="12">
    <source>
        <dbReference type="EMBL" id="CDP13734.1"/>
    </source>
</evidence>
<keyword evidence="9" id="KW-0408">Iron</keyword>
<evidence type="ECO:0000313" key="13">
    <source>
        <dbReference type="Proteomes" id="UP000295252"/>
    </source>
</evidence>
<dbReference type="SUPFAM" id="SSF48264">
    <property type="entry name" value="Cytochrome P450"/>
    <property type="match status" value="2"/>
</dbReference>
<evidence type="ECO:0000256" key="10">
    <source>
        <dbReference type="ARBA" id="ARBA00023033"/>
    </source>
</evidence>
<evidence type="ECO:0000256" key="8">
    <source>
        <dbReference type="ARBA" id="ARBA00023002"/>
    </source>
</evidence>
<gene>
    <name evidence="12" type="ORF">GSCOC_T00038781001</name>
</gene>
<keyword evidence="8" id="KW-0560">Oxidoreductase</keyword>
<dbReference type="AlphaFoldDB" id="A0A068UZT2"/>
<evidence type="ECO:0000256" key="2">
    <source>
        <dbReference type="ARBA" id="ARBA00004167"/>
    </source>
</evidence>
<name>A0A068UZT2_COFCA</name>
<dbReference type="CDD" id="cd11072">
    <property type="entry name" value="CYP71-like"/>
    <property type="match status" value="1"/>
</dbReference>
<dbReference type="OMA" id="REQENYF"/>
<dbReference type="PANTHER" id="PTHR47953:SF19">
    <property type="entry name" value="OS06G0641600 PROTEIN"/>
    <property type="match status" value="1"/>
</dbReference>
<dbReference type="GO" id="GO:0005506">
    <property type="term" value="F:iron ion binding"/>
    <property type="evidence" value="ECO:0007669"/>
    <property type="project" value="InterPro"/>
</dbReference>
<dbReference type="GO" id="GO:0004497">
    <property type="term" value="F:monooxygenase activity"/>
    <property type="evidence" value="ECO:0007669"/>
    <property type="project" value="UniProtKB-KW"/>
</dbReference>
<keyword evidence="6" id="KW-0479">Metal-binding</keyword>
<dbReference type="InterPro" id="IPR001128">
    <property type="entry name" value="Cyt_P450"/>
</dbReference>
<dbReference type="STRING" id="49390.A0A068UZT2"/>
<accession>A0A068UZT2</accession>
<dbReference type="FunFam" id="1.10.630.10:FF:000008">
    <property type="entry name" value="Cytochrome P450 71D8"/>
    <property type="match status" value="1"/>
</dbReference>
<dbReference type="FunFam" id="1.10.630.10:FF:000126">
    <property type="entry name" value="Predicted protein"/>
    <property type="match status" value="1"/>
</dbReference>
<evidence type="ECO:0000256" key="3">
    <source>
        <dbReference type="ARBA" id="ARBA00010617"/>
    </source>
</evidence>
<evidence type="ECO:0000256" key="7">
    <source>
        <dbReference type="ARBA" id="ARBA00022989"/>
    </source>
</evidence>
<evidence type="ECO:0000256" key="5">
    <source>
        <dbReference type="ARBA" id="ARBA00022692"/>
    </source>
</evidence>
<keyword evidence="11" id="KW-0472">Membrane</keyword>
<dbReference type="GO" id="GO:0016020">
    <property type="term" value="C:membrane"/>
    <property type="evidence" value="ECO:0007669"/>
    <property type="project" value="UniProtKB-SubCell"/>
</dbReference>
<proteinExistence type="inferred from homology"/>
<evidence type="ECO:0000256" key="1">
    <source>
        <dbReference type="ARBA" id="ARBA00001971"/>
    </source>
</evidence>
<dbReference type="InterPro" id="IPR036396">
    <property type="entry name" value="Cyt_P450_sf"/>
</dbReference>
<dbReference type="InterPro" id="IPR052306">
    <property type="entry name" value="CYP450_71D"/>
</dbReference>
<dbReference type="PhylomeDB" id="A0A068UZT2"/>
<evidence type="ECO:0000256" key="9">
    <source>
        <dbReference type="ARBA" id="ARBA00023004"/>
    </source>
</evidence>
<organism evidence="12 13">
    <name type="scientific">Coffea canephora</name>
    <name type="common">Robusta coffee</name>
    <dbReference type="NCBI Taxonomy" id="49390"/>
    <lineage>
        <taxon>Eukaryota</taxon>
        <taxon>Viridiplantae</taxon>
        <taxon>Streptophyta</taxon>
        <taxon>Embryophyta</taxon>
        <taxon>Tracheophyta</taxon>
        <taxon>Spermatophyta</taxon>
        <taxon>Magnoliopsida</taxon>
        <taxon>eudicotyledons</taxon>
        <taxon>Gunneridae</taxon>
        <taxon>Pentapetalae</taxon>
        <taxon>asterids</taxon>
        <taxon>lamiids</taxon>
        <taxon>Gentianales</taxon>
        <taxon>Rubiaceae</taxon>
        <taxon>Ixoroideae</taxon>
        <taxon>Gardenieae complex</taxon>
        <taxon>Bertiereae - Coffeeae clade</taxon>
        <taxon>Coffeeae</taxon>
        <taxon>Coffea</taxon>
    </lineage>
</organism>
<comment type="similarity">
    <text evidence="3">Belongs to the cytochrome P450 family.</text>
</comment>
<dbReference type="OrthoDB" id="1470350at2759"/>
<comment type="subcellular location">
    <subcellularLocation>
        <location evidence="2">Membrane</location>
        <topology evidence="2">Single-pass membrane protein</topology>
    </subcellularLocation>
</comment>
<dbReference type="Proteomes" id="UP000295252">
    <property type="component" value="Chromosome VII"/>
</dbReference>
<dbReference type="PRINTS" id="PR00385">
    <property type="entry name" value="P450"/>
</dbReference>
<dbReference type="PROSITE" id="PS00086">
    <property type="entry name" value="CYTOCHROME_P450"/>
    <property type="match status" value="1"/>
</dbReference>
<keyword evidence="4" id="KW-0349">Heme</keyword>
<evidence type="ECO:0000256" key="6">
    <source>
        <dbReference type="ARBA" id="ARBA00022723"/>
    </source>
</evidence>
<evidence type="ECO:0000256" key="4">
    <source>
        <dbReference type="ARBA" id="ARBA00022617"/>
    </source>
</evidence>
<comment type="cofactor">
    <cofactor evidence="1">
        <name>heme</name>
        <dbReference type="ChEBI" id="CHEBI:30413"/>
    </cofactor>
</comment>
<dbReference type="InParanoid" id="A0A068UZT2"/>
<dbReference type="PANTHER" id="PTHR47953">
    <property type="entry name" value="OS08G0105600 PROTEIN"/>
    <property type="match status" value="1"/>
</dbReference>
<protein>
    <submittedName>
        <fullName evidence="12">Uncharacterized protein</fullName>
    </submittedName>
</protein>
<dbReference type="GO" id="GO:0020037">
    <property type="term" value="F:heme binding"/>
    <property type="evidence" value="ECO:0007669"/>
    <property type="project" value="InterPro"/>
</dbReference>
<evidence type="ECO:0000256" key="11">
    <source>
        <dbReference type="ARBA" id="ARBA00023136"/>
    </source>
</evidence>
<dbReference type="GO" id="GO:0016705">
    <property type="term" value="F:oxidoreductase activity, acting on paired donors, with incorporation or reduction of molecular oxygen"/>
    <property type="evidence" value="ECO:0007669"/>
    <property type="project" value="InterPro"/>
</dbReference>
<dbReference type="EMBL" id="HG739160">
    <property type="protein sequence ID" value="CDP13734.1"/>
    <property type="molecule type" value="Genomic_DNA"/>
</dbReference>
<sequence>MSPKLNKMHRALDKILENIVDDHAQKSRQIVPTDGATKEDLVDVLINAQKSGDSGIPLTKDNIKAVILDIFSAGSETSSTAVEWAMSEMLKNPGVMKKAQEEVRKAFDGSGNVRESGLHELKYLQAVIKETFRLHPPVPLLLPRESSEQCNINGFEIPTKTRVIINAWAISRDPRHWTDAEKFKPERFLDSTIDYQGKDLKYIPFGAGTGRRICPGIALGLASMELLLAQLLYHFDWKLPGKLKNEQLDMAEAFGLTVRRKNDLQLVAVPYKTDQSHETLPLIQFYDSNPLSDRNYMALHKPQDQSQIDKIVCPRAVIEPSSRAVIEPKAMLEGSTSLIEHFNFNYLIYYYFIIIKLPLYPKELSNLRNVSIKLLNPYKGKESALKLPPGPKPLPIIGNLHHLGGSQMHHILRDLANQYGPLMHLKLGQASTLIVSSPEVAEEFMKTHDIIFANRPRLLSGRILNYDCTDIAFSPFGNYWRQLRRICKTELLSPQRVQTFRSIREEEVMNLIESISSNRGSTINLSSKILSLTYGITARAAFGKKSKYQEDFISLVKEAIIIAAGFTIADMYPSVEIIQVISQLNPKLRRLHKNIDAILENIVNDHKEKSLKTRGTDEKAEEDLVDVLLNIQKSGESGTSLTNSSIKSVVMDIFSAGSETSSTTVEWVMSEMLKNPDIMKRAQDEVREVYDRRRNVDESRLHELEYLQAVVKETLRLHPSAPLLLPRENSEQCEVNGYVIPVNTRVIINAWALGRDSKYWTEAEKFKPERFLDCPSDYHGNDFKYMPFGAGRRICPGISFALASIELQLAQLLYHFDWKLPNEQKPEQLDMSEGFALTVRRKNDLYLIPIPSSCSFLE</sequence>
<dbReference type="InterPro" id="IPR017972">
    <property type="entry name" value="Cyt_P450_CS"/>
</dbReference>
<dbReference type="Gramene" id="CDP13734">
    <property type="protein sequence ID" value="CDP13734"/>
    <property type="gene ID" value="GSCOC_T00038781001"/>
</dbReference>
<dbReference type="Pfam" id="PF00067">
    <property type="entry name" value="p450"/>
    <property type="match status" value="2"/>
</dbReference>
<reference evidence="13" key="1">
    <citation type="journal article" date="2014" name="Science">
        <title>The coffee genome provides insight into the convergent evolution of caffeine biosynthesis.</title>
        <authorList>
            <person name="Denoeud F."/>
            <person name="Carretero-Paulet L."/>
            <person name="Dereeper A."/>
            <person name="Droc G."/>
            <person name="Guyot R."/>
            <person name="Pietrella M."/>
            <person name="Zheng C."/>
            <person name="Alberti A."/>
            <person name="Anthony F."/>
            <person name="Aprea G."/>
            <person name="Aury J.M."/>
            <person name="Bento P."/>
            <person name="Bernard M."/>
            <person name="Bocs S."/>
            <person name="Campa C."/>
            <person name="Cenci A."/>
            <person name="Combes M.C."/>
            <person name="Crouzillat D."/>
            <person name="Da Silva C."/>
            <person name="Daddiego L."/>
            <person name="De Bellis F."/>
            <person name="Dussert S."/>
            <person name="Garsmeur O."/>
            <person name="Gayraud T."/>
            <person name="Guignon V."/>
            <person name="Jahn K."/>
            <person name="Jamilloux V."/>
            <person name="Joet T."/>
            <person name="Labadie K."/>
            <person name="Lan T."/>
            <person name="Leclercq J."/>
            <person name="Lepelley M."/>
            <person name="Leroy T."/>
            <person name="Li L.T."/>
            <person name="Librado P."/>
            <person name="Lopez L."/>
            <person name="Munoz A."/>
            <person name="Noel B."/>
            <person name="Pallavicini A."/>
            <person name="Perrotta G."/>
            <person name="Poncet V."/>
            <person name="Pot D."/>
            <person name="Priyono X."/>
            <person name="Rigoreau M."/>
            <person name="Rouard M."/>
            <person name="Rozas J."/>
            <person name="Tranchant-Dubreuil C."/>
            <person name="VanBuren R."/>
            <person name="Zhang Q."/>
            <person name="Andrade A.C."/>
            <person name="Argout X."/>
            <person name="Bertrand B."/>
            <person name="de Kochko A."/>
            <person name="Graziosi G."/>
            <person name="Henry R.J."/>
            <person name="Jayarama X."/>
            <person name="Ming R."/>
            <person name="Nagai C."/>
            <person name="Rounsley S."/>
            <person name="Sankoff D."/>
            <person name="Giuliano G."/>
            <person name="Albert V.A."/>
            <person name="Wincker P."/>
            <person name="Lashermes P."/>
        </authorList>
    </citation>
    <scope>NUCLEOTIDE SEQUENCE [LARGE SCALE GENOMIC DNA]</scope>
    <source>
        <strain evidence="13">cv. DH200-94</strain>
    </source>
</reference>
<keyword evidence="13" id="KW-1185">Reference proteome</keyword>
<keyword evidence="7" id="KW-1133">Transmembrane helix</keyword>
<dbReference type="InterPro" id="IPR002401">
    <property type="entry name" value="Cyt_P450_E_grp-I"/>
</dbReference>
<dbReference type="PRINTS" id="PR00463">
    <property type="entry name" value="EP450I"/>
</dbReference>
<keyword evidence="5" id="KW-0812">Transmembrane</keyword>
<keyword evidence="10" id="KW-0503">Monooxygenase</keyword>
<dbReference type="Gene3D" id="1.10.630.10">
    <property type="entry name" value="Cytochrome P450"/>
    <property type="match status" value="2"/>
</dbReference>